<keyword evidence="1" id="KW-1133">Transmembrane helix</keyword>
<dbReference type="EMBL" id="JAULSV010000005">
    <property type="protein sequence ID" value="KAK0644044.1"/>
    <property type="molecule type" value="Genomic_DNA"/>
</dbReference>
<keyword evidence="1" id="KW-0812">Transmembrane</keyword>
<feature type="transmembrane region" description="Helical" evidence="1">
    <location>
        <begin position="128"/>
        <end position="155"/>
    </location>
</feature>
<feature type="transmembrane region" description="Helical" evidence="1">
    <location>
        <begin position="200"/>
        <end position="217"/>
    </location>
</feature>
<gene>
    <name evidence="2" type="ORF">B0T16DRAFT_192271</name>
</gene>
<keyword evidence="1" id="KW-0472">Membrane</keyword>
<dbReference type="Proteomes" id="UP001174936">
    <property type="component" value="Unassembled WGS sequence"/>
</dbReference>
<evidence type="ECO:0000313" key="3">
    <source>
        <dbReference type="Proteomes" id="UP001174936"/>
    </source>
</evidence>
<sequence length="499" mass="54737">MPITTSYDSLRELDDVFAIPLYMFFEVWNIAVGGAAGPVAVAVGVHMTGLSALKGAEGIAYGTTVITLLILSVLSTVFKLDVIPLGRLIPKPKQPQRRMVSNRREQRGYVTRTSHWEMGHLDCFGGGVVGGILTTLVLLVIVLGVGAVALALVLAFGAGVVALFMKLLTGAVPVWTLLASLPVSPMMLGATTNGNSTRGPYQIIIGAIGGVIFAKVAEVQGHSICALGVGAGAGAAAGTMLWVGKMPINLLNGTFSKHYQSWPRVEYVSGNNYWARRLFPPLRDVAVNKVAIEARVAEKEAARAWEKEEEQLKLHPEQHKVFWSRPVGIDKVSHYVLIVNGQKYELRDVSERRDRSRIEYRTAKVAFAPPRRHVTILSEPENPTSTRSGVYDLLLIGWTAMTHEQIDAICSHVDRKWKYSIGFGGANSGNCQHFVRKVADEIIPKNLRATNWEWFRNDRMGPIQHLQDVLIRKQALVEQQARDEADEMNLPMGGFSGGL</sequence>
<comment type="caution">
    <text evidence="2">The sequence shown here is derived from an EMBL/GenBank/DDBJ whole genome shotgun (WGS) entry which is preliminary data.</text>
</comment>
<keyword evidence="3" id="KW-1185">Reference proteome</keyword>
<feature type="transmembrane region" description="Helical" evidence="1">
    <location>
        <begin position="167"/>
        <end position="188"/>
    </location>
</feature>
<dbReference type="AlphaFoldDB" id="A0AA40CNZ7"/>
<proteinExistence type="predicted"/>
<evidence type="ECO:0000256" key="1">
    <source>
        <dbReference type="SAM" id="Phobius"/>
    </source>
</evidence>
<organism evidence="2 3">
    <name type="scientific">Cercophora newfieldiana</name>
    <dbReference type="NCBI Taxonomy" id="92897"/>
    <lineage>
        <taxon>Eukaryota</taxon>
        <taxon>Fungi</taxon>
        <taxon>Dikarya</taxon>
        <taxon>Ascomycota</taxon>
        <taxon>Pezizomycotina</taxon>
        <taxon>Sordariomycetes</taxon>
        <taxon>Sordariomycetidae</taxon>
        <taxon>Sordariales</taxon>
        <taxon>Lasiosphaeriaceae</taxon>
        <taxon>Cercophora</taxon>
    </lineage>
</organism>
<feature type="transmembrane region" description="Helical" evidence="1">
    <location>
        <begin position="224"/>
        <end position="244"/>
    </location>
</feature>
<feature type="transmembrane region" description="Helical" evidence="1">
    <location>
        <begin position="59"/>
        <end position="78"/>
    </location>
</feature>
<reference evidence="2" key="1">
    <citation type="submission" date="2023-06" db="EMBL/GenBank/DDBJ databases">
        <title>Genome-scale phylogeny and comparative genomics of the fungal order Sordariales.</title>
        <authorList>
            <consortium name="Lawrence Berkeley National Laboratory"/>
            <person name="Hensen N."/>
            <person name="Bonometti L."/>
            <person name="Westerberg I."/>
            <person name="Brannstrom I.O."/>
            <person name="Guillou S."/>
            <person name="Cros-Aarteil S."/>
            <person name="Calhoun S."/>
            <person name="Haridas S."/>
            <person name="Kuo A."/>
            <person name="Mondo S."/>
            <person name="Pangilinan J."/>
            <person name="Riley R."/>
            <person name="Labutti K."/>
            <person name="Andreopoulos B."/>
            <person name="Lipzen A."/>
            <person name="Chen C."/>
            <person name="Yanf M."/>
            <person name="Daum C."/>
            <person name="Ng V."/>
            <person name="Clum A."/>
            <person name="Steindorff A."/>
            <person name="Ohm R."/>
            <person name="Martin F."/>
            <person name="Silar P."/>
            <person name="Natvig D."/>
            <person name="Lalanne C."/>
            <person name="Gautier V."/>
            <person name="Ament-Velasquez S.L."/>
            <person name="Kruys A."/>
            <person name="Hutchinson M.I."/>
            <person name="Powell A.J."/>
            <person name="Barry K."/>
            <person name="Miller A.N."/>
            <person name="Grigoriev I.V."/>
            <person name="Debuchy R."/>
            <person name="Gladieux P."/>
            <person name="Thoren M.H."/>
            <person name="Johannesson H."/>
        </authorList>
    </citation>
    <scope>NUCLEOTIDE SEQUENCE</scope>
    <source>
        <strain evidence="2">SMH2532-1</strain>
    </source>
</reference>
<evidence type="ECO:0000313" key="2">
    <source>
        <dbReference type="EMBL" id="KAK0644044.1"/>
    </source>
</evidence>
<name>A0AA40CNZ7_9PEZI</name>
<accession>A0AA40CNZ7</accession>
<protein>
    <submittedName>
        <fullName evidence="2">Uncharacterized protein</fullName>
    </submittedName>
</protein>
<feature type="transmembrane region" description="Helical" evidence="1">
    <location>
        <begin position="27"/>
        <end position="47"/>
    </location>
</feature>